<dbReference type="InterPro" id="IPR009057">
    <property type="entry name" value="Homeodomain-like_sf"/>
</dbReference>
<evidence type="ECO:0000259" key="5">
    <source>
        <dbReference type="PROSITE" id="PS01124"/>
    </source>
</evidence>
<dbReference type="InterPro" id="IPR011051">
    <property type="entry name" value="RmlC_Cupin_sf"/>
</dbReference>
<dbReference type="Proteomes" id="UP000580654">
    <property type="component" value="Unassembled WGS sequence"/>
</dbReference>
<evidence type="ECO:0000256" key="2">
    <source>
        <dbReference type="ARBA" id="ARBA00023125"/>
    </source>
</evidence>
<dbReference type="EMBL" id="JACIJD010000001">
    <property type="protein sequence ID" value="MBB5692213.1"/>
    <property type="molecule type" value="Genomic_DNA"/>
</dbReference>
<dbReference type="SUPFAM" id="SSF46689">
    <property type="entry name" value="Homeodomain-like"/>
    <property type="match status" value="1"/>
</dbReference>
<reference evidence="6 7" key="1">
    <citation type="submission" date="2020-08" db="EMBL/GenBank/DDBJ databases">
        <title>Genomic Encyclopedia of Type Strains, Phase IV (KMG-IV): sequencing the most valuable type-strain genomes for metagenomic binning, comparative biology and taxonomic classification.</title>
        <authorList>
            <person name="Goeker M."/>
        </authorList>
    </citation>
    <scope>NUCLEOTIDE SEQUENCE [LARGE SCALE GENOMIC DNA]</scope>
    <source>
        <strain evidence="6 7">DSM 25622</strain>
    </source>
</reference>
<evidence type="ECO:0000256" key="1">
    <source>
        <dbReference type="ARBA" id="ARBA00023015"/>
    </source>
</evidence>
<dbReference type="AlphaFoldDB" id="A0A840YE99"/>
<dbReference type="InterPro" id="IPR047264">
    <property type="entry name" value="Cupin_HpaA-like_N"/>
</dbReference>
<dbReference type="GO" id="GO:0003700">
    <property type="term" value="F:DNA-binding transcription factor activity"/>
    <property type="evidence" value="ECO:0007669"/>
    <property type="project" value="InterPro"/>
</dbReference>
<dbReference type="CDD" id="cd06999">
    <property type="entry name" value="cupin_HpaA-like_N"/>
    <property type="match status" value="1"/>
</dbReference>
<dbReference type="Pfam" id="PF12833">
    <property type="entry name" value="HTH_18"/>
    <property type="match status" value="1"/>
</dbReference>
<sequence>MDFPRSPAPPGDPEGRAEAGPVPLFDLYGDTPRDRPDPVHVEPLVTRSARHGWAIRPHRHRALHQVFWIRQGEGSLLGAGGEARFRAPVLHLVPAGQVHGLRFDPASAGHVLTLTDGFLSGCAGLIGAAPMPATIASLSPGRAAVLAGEMDALFGRLEAAFRSLGPAREAALAGHVLLLFSLLRREAEETAGPGEGGARALLVRRFREAVEQHYRSHAALDFYCDRLGVTPSTLTRACRAVTGRSPAALIHERLLAEARRLLRLGSRNVSGVAYALGFEPAYFSRFFQRHEGMSPAAYQRRHGGSS</sequence>
<dbReference type="InterPro" id="IPR014710">
    <property type="entry name" value="RmlC-like_jellyroll"/>
</dbReference>
<feature type="domain" description="HTH araC/xylS-type" evidence="5">
    <location>
        <begin position="204"/>
        <end position="301"/>
    </location>
</feature>
<dbReference type="PANTHER" id="PTHR43280:SF32">
    <property type="entry name" value="TRANSCRIPTIONAL REGULATORY PROTEIN"/>
    <property type="match status" value="1"/>
</dbReference>
<dbReference type="SMART" id="SM00342">
    <property type="entry name" value="HTH_ARAC"/>
    <property type="match status" value="1"/>
</dbReference>
<keyword evidence="3" id="KW-0804">Transcription</keyword>
<organism evidence="6 7">
    <name type="scientific">Muricoccus pecuniae</name>
    <dbReference type="NCBI Taxonomy" id="693023"/>
    <lineage>
        <taxon>Bacteria</taxon>
        <taxon>Pseudomonadati</taxon>
        <taxon>Pseudomonadota</taxon>
        <taxon>Alphaproteobacteria</taxon>
        <taxon>Acetobacterales</taxon>
        <taxon>Roseomonadaceae</taxon>
        <taxon>Muricoccus</taxon>
    </lineage>
</organism>
<comment type="caution">
    <text evidence="6">The sequence shown here is derived from an EMBL/GenBank/DDBJ whole genome shotgun (WGS) entry which is preliminary data.</text>
</comment>
<protein>
    <submittedName>
        <fullName evidence="6">AraC family transcriptional activator of pobA</fullName>
    </submittedName>
</protein>
<dbReference type="RefSeq" id="WP_184512936.1">
    <property type="nucleotide sequence ID" value="NZ_JACIJD010000001.1"/>
</dbReference>
<proteinExistence type="predicted"/>
<keyword evidence="2" id="KW-0238">DNA-binding</keyword>
<evidence type="ECO:0000256" key="3">
    <source>
        <dbReference type="ARBA" id="ARBA00023163"/>
    </source>
</evidence>
<gene>
    <name evidence="6" type="ORF">FHS87_000224</name>
</gene>
<dbReference type="InterPro" id="IPR018060">
    <property type="entry name" value="HTH_AraC"/>
</dbReference>
<name>A0A840YE99_9PROT</name>
<feature type="region of interest" description="Disordered" evidence="4">
    <location>
        <begin position="1"/>
        <end position="38"/>
    </location>
</feature>
<feature type="compositionally biased region" description="Pro residues" evidence="4">
    <location>
        <begin position="1"/>
        <end position="12"/>
    </location>
</feature>
<dbReference type="Gene3D" id="1.10.10.60">
    <property type="entry name" value="Homeodomain-like"/>
    <property type="match status" value="1"/>
</dbReference>
<dbReference type="GO" id="GO:0043565">
    <property type="term" value="F:sequence-specific DNA binding"/>
    <property type="evidence" value="ECO:0007669"/>
    <property type="project" value="InterPro"/>
</dbReference>
<accession>A0A840YE99</accession>
<evidence type="ECO:0000256" key="4">
    <source>
        <dbReference type="SAM" id="MobiDB-lite"/>
    </source>
</evidence>
<evidence type="ECO:0000313" key="7">
    <source>
        <dbReference type="Proteomes" id="UP000580654"/>
    </source>
</evidence>
<dbReference type="PANTHER" id="PTHR43280">
    <property type="entry name" value="ARAC-FAMILY TRANSCRIPTIONAL REGULATOR"/>
    <property type="match status" value="1"/>
</dbReference>
<dbReference type="SUPFAM" id="SSF51182">
    <property type="entry name" value="RmlC-like cupins"/>
    <property type="match status" value="1"/>
</dbReference>
<keyword evidence="1" id="KW-0805">Transcription regulation</keyword>
<evidence type="ECO:0000313" key="6">
    <source>
        <dbReference type="EMBL" id="MBB5692213.1"/>
    </source>
</evidence>
<dbReference type="PROSITE" id="PS01124">
    <property type="entry name" value="HTH_ARAC_FAMILY_2"/>
    <property type="match status" value="1"/>
</dbReference>
<keyword evidence="7" id="KW-1185">Reference proteome</keyword>
<dbReference type="Gene3D" id="2.60.120.10">
    <property type="entry name" value="Jelly Rolls"/>
    <property type="match status" value="1"/>
</dbReference>